<comment type="caution">
    <text evidence="2">The sequence shown here is derived from an EMBL/GenBank/DDBJ whole genome shotgun (WGS) entry which is preliminary data.</text>
</comment>
<evidence type="ECO:0000256" key="1">
    <source>
        <dbReference type="ARBA" id="ARBA00023002"/>
    </source>
</evidence>
<dbReference type="InterPro" id="IPR020904">
    <property type="entry name" value="Sc_DH/Rdtase_CS"/>
</dbReference>
<reference evidence="3" key="1">
    <citation type="journal article" date="2023" name="Commun. Biol.">
        <title>Genome analysis of Parmales, the sister group of diatoms, reveals the evolutionary specialization of diatoms from phago-mixotrophs to photoautotrophs.</title>
        <authorList>
            <person name="Ban H."/>
            <person name="Sato S."/>
            <person name="Yoshikawa S."/>
            <person name="Yamada K."/>
            <person name="Nakamura Y."/>
            <person name="Ichinomiya M."/>
            <person name="Sato N."/>
            <person name="Blanc-Mathieu R."/>
            <person name="Endo H."/>
            <person name="Kuwata A."/>
            <person name="Ogata H."/>
        </authorList>
    </citation>
    <scope>NUCLEOTIDE SEQUENCE [LARGE SCALE GENOMIC DNA]</scope>
</reference>
<dbReference type="AlphaFoldDB" id="A0A9W7G082"/>
<accession>A0A9W7G082</accession>
<protein>
    <submittedName>
        <fullName evidence="2">Uncharacterized protein</fullName>
    </submittedName>
</protein>
<dbReference type="Gene3D" id="3.40.50.720">
    <property type="entry name" value="NAD(P)-binding Rossmann-like Domain"/>
    <property type="match status" value="1"/>
</dbReference>
<dbReference type="PANTHER" id="PTHR42898:SF6">
    <property type="entry name" value="NADP-DEPENDENT MANNITOL DEHYDROGENASE"/>
    <property type="match status" value="1"/>
</dbReference>
<dbReference type="SUPFAM" id="SSF51735">
    <property type="entry name" value="NAD(P)-binding Rossmann-fold domains"/>
    <property type="match status" value="1"/>
</dbReference>
<keyword evidence="1" id="KW-0560">Oxidoreductase</keyword>
<dbReference type="PRINTS" id="PR00081">
    <property type="entry name" value="GDHRDH"/>
</dbReference>
<dbReference type="EMBL" id="BRYA01000615">
    <property type="protein sequence ID" value="GMI25713.1"/>
    <property type="molecule type" value="Genomic_DNA"/>
</dbReference>
<evidence type="ECO:0000313" key="3">
    <source>
        <dbReference type="Proteomes" id="UP001165065"/>
    </source>
</evidence>
<dbReference type="PANTHER" id="PTHR42898">
    <property type="entry name" value="TROPINONE REDUCTASE"/>
    <property type="match status" value="1"/>
</dbReference>
<dbReference type="InterPro" id="IPR045000">
    <property type="entry name" value="TR"/>
</dbReference>
<name>A0A9W7G082_9STRA</name>
<dbReference type="FunFam" id="3.40.50.720:FF:000084">
    <property type="entry name" value="Short-chain dehydrogenase reductase"/>
    <property type="match status" value="1"/>
</dbReference>
<sequence>MFTLPLNATYCVTGGTSGIGLEIARLLLQSSPPCRVLIVARRSKELEMTVAMLAQECEDPDRILGAIADVSTPSGRSAVSSAVNAAFDGVLTGLINNVGCNVRKQALEQTEGEYDAMVQTNMSSTYFLSKLLSPYLFKQAKEDVSNGSVVVNVSSMAGVYSSGTGAVYGMTKAAVNSLTRSLACEWSKFGVRVNCVAPWMTVTPMLEEAVKKDPSALDKVKEWTPMGRLALPEEAAGPVVFLCTKASGFMTGTVLNVDGGLGAQGFDGPCC</sequence>
<dbReference type="Proteomes" id="UP001165065">
    <property type="component" value="Unassembled WGS sequence"/>
</dbReference>
<dbReference type="GO" id="GO:0016491">
    <property type="term" value="F:oxidoreductase activity"/>
    <property type="evidence" value="ECO:0007669"/>
    <property type="project" value="UniProtKB-KW"/>
</dbReference>
<proteinExistence type="predicted"/>
<organism evidence="2 3">
    <name type="scientific">Triparma columacea</name>
    <dbReference type="NCBI Taxonomy" id="722753"/>
    <lineage>
        <taxon>Eukaryota</taxon>
        <taxon>Sar</taxon>
        <taxon>Stramenopiles</taxon>
        <taxon>Ochrophyta</taxon>
        <taxon>Bolidophyceae</taxon>
        <taxon>Parmales</taxon>
        <taxon>Triparmaceae</taxon>
        <taxon>Triparma</taxon>
    </lineage>
</organism>
<dbReference type="InterPro" id="IPR002347">
    <property type="entry name" value="SDR_fam"/>
</dbReference>
<keyword evidence="3" id="KW-1185">Reference proteome</keyword>
<dbReference type="PRINTS" id="PR00080">
    <property type="entry name" value="SDRFAMILY"/>
</dbReference>
<dbReference type="PROSITE" id="PS00061">
    <property type="entry name" value="ADH_SHORT"/>
    <property type="match status" value="1"/>
</dbReference>
<evidence type="ECO:0000313" key="2">
    <source>
        <dbReference type="EMBL" id="GMI25713.1"/>
    </source>
</evidence>
<dbReference type="Pfam" id="PF13561">
    <property type="entry name" value="adh_short_C2"/>
    <property type="match status" value="1"/>
</dbReference>
<dbReference type="OrthoDB" id="1393670at2759"/>
<gene>
    <name evidence="2" type="ORF">TrCOL_g9219</name>
</gene>
<dbReference type="InterPro" id="IPR036291">
    <property type="entry name" value="NAD(P)-bd_dom_sf"/>
</dbReference>